<sequence length="187" mass="21337">MDKQNNSEFETAIFAGGCFWCTEAVFQRLSGVEQVISGYTGGTIKNPAYREICTGRTGHAEAVKIIFNPTQVSYTELLEVFFATHDPTTMNRQGNDVGTQYRSEIFYTSEGQKEEAEKFIALLESEKVFPSKIVTAISEEKPFYNAEVEHQNYFNDNSNQPYCQFIINPKIKKLEKHYAQKLNTTLK</sequence>
<evidence type="ECO:0000313" key="7">
    <source>
        <dbReference type="Proteomes" id="UP000291981"/>
    </source>
</evidence>
<dbReference type="NCBIfam" id="TIGR00401">
    <property type="entry name" value="msrA"/>
    <property type="match status" value="1"/>
</dbReference>
<dbReference type="OrthoDB" id="4174719at2"/>
<keyword evidence="1 4" id="KW-0560">Oxidoreductase</keyword>
<proteinExistence type="inferred from homology"/>
<dbReference type="EC" id="1.8.4.11" evidence="4"/>
<dbReference type="Pfam" id="PF01625">
    <property type="entry name" value="PMSR"/>
    <property type="match status" value="1"/>
</dbReference>
<dbReference type="SUPFAM" id="SSF55068">
    <property type="entry name" value="Peptide methionine sulfoxide reductase"/>
    <property type="match status" value="1"/>
</dbReference>
<gene>
    <name evidence="4 6" type="primary">msrA</name>
    <name evidence="6" type="ORF">EW142_02560</name>
</gene>
<evidence type="ECO:0000256" key="3">
    <source>
        <dbReference type="ARBA" id="ARBA00048782"/>
    </source>
</evidence>
<comment type="catalytic activity">
    <reaction evidence="2 4">
        <text>L-methionyl-[protein] + [thioredoxin]-disulfide + H2O = L-methionyl-(S)-S-oxide-[protein] + [thioredoxin]-dithiol</text>
        <dbReference type="Rhea" id="RHEA:14217"/>
        <dbReference type="Rhea" id="RHEA-COMP:10698"/>
        <dbReference type="Rhea" id="RHEA-COMP:10700"/>
        <dbReference type="Rhea" id="RHEA-COMP:12313"/>
        <dbReference type="Rhea" id="RHEA-COMP:12315"/>
        <dbReference type="ChEBI" id="CHEBI:15377"/>
        <dbReference type="ChEBI" id="CHEBI:16044"/>
        <dbReference type="ChEBI" id="CHEBI:29950"/>
        <dbReference type="ChEBI" id="CHEBI:44120"/>
        <dbReference type="ChEBI" id="CHEBI:50058"/>
        <dbReference type="EC" id="1.8.4.11"/>
    </reaction>
</comment>
<dbReference type="RefSeq" id="WP_130609220.1">
    <property type="nucleotide sequence ID" value="NZ_SGIU01000001.1"/>
</dbReference>
<dbReference type="GO" id="GO:0033744">
    <property type="term" value="F:L-methionine:thioredoxin-disulfide S-oxidoreductase activity"/>
    <property type="evidence" value="ECO:0007669"/>
    <property type="project" value="RHEA"/>
</dbReference>
<evidence type="ECO:0000313" key="6">
    <source>
        <dbReference type="EMBL" id="TAI48701.1"/>
    </source>
</evidence>
<protein>
    <recommendedName>
        <fullName evidence="4">Peptide methionine sulfoxide reductase MsrA</fullName>
        <shortName evidence="4">Protein-methionine-S-oxide reductase</shortName>
        <ecNumber evidence="4">1.8.4.11</ecNumber>
    </recommendedName>
    <alternativeName>
        <fullName evidence="4">Peptide-methionine (S)-S-oxide reductase</fullName>
        <shortName evidence="4">Peptide Met(O) reductase</shortName>
    </alternativeName>
</protein>
<comment type="similarity">
    <text evidence="4">Belongs to the MsrA Met sulfoxide reductase family.</text>
</comment>
<dbReference type="Proteomes" id="UP000291981">
    <property type="component" value="Unassembled WGS sequence"/>
</dbReference>
<feature type="domain" description="Peptide methionine sulphoxide reductase MsrA" evidence="5">
    <location>
        <begin position="11"/>
        <end position="164"/>
    </location>
</feature>
<dbReference type="Gene3D" id="3.30.1060.10">
    <property type="entry name" value="Peptide methionine sulphoxide reductase MsrA"/>
    <property type="match status" value="1"/>
</dbReference>
<dbReference type="GO" id="GO:0008113">
    <property type="term" value="F:peptide-methionine (S)-S-oxide reductase activity"/>
    <property type="evidence" value="ECO:0007669"/>
    <property type="project" value="UniProtKB-UniRule"/>
</dbReference>
<dbReference type="InterPro" id="IPR002569">
    <property type="entry name" value="Met_Sox_Rdtase_MsrA_dom"/>
</dbReference>
<keyword evidence="7" id="KW-1185">Reference proteome</keyword>
<evidence type="ECO:0000256" key="1">
    <source>
        <dbReference type="ARBA" id="ARBA00023002"/>
    </source>
</evidence>
<organism evidence="6 7">
    <name type="scientific">Flagellimonas allohymeniacidonis</name>
    <dbReference type="NCBI Taxonomy" id="2517819"/>
    <lineage>
        <taxon>Bacteria</taxon>
        <taxon>Pseudomonadati</taxon>
        <taxon>Bacteroidota</taxon>
        <taxon>Flavobacteriia</taxon>
        <taxon>Flavobacteriales</taxon>
        <taxon>Flavobacteriaceae</taxon>
        <taxon>Flagellimonas</taxon>
    </lineage>
</organism>
<feature type="active site" evidence="4">
    <location>
        <position position="18"/>
    </location>
</feature>
<comment type="catalytic activity">
    <reaction evidence="3 4">
        <text>[thioredoxin]-disulfide + L-methionine + H2O = L-methionine (S)-S-oxide + [thioredoxin]-dithiol</text>
        <dbReference type="Rhea" id="RHEA:19993"/>
        <dbReference type="Rhea" id="RHEA-COMP:10698"/>
        <dbReference type="Rhea" id="RHEA-COMP:10700"/>
        <dbReference type="ChEBI" id="CHEBI:15377"/>
        <dbReference type="ChEBI" id="CHEBI:29950"/>
        <dbReference type="ChEBI" id="CHEBI:50058"/>
        <dbReference type="ChEBI" id="CHEBI:57844"/>
        <dbReference type="ChEBI" id="CHEBI:58772"/>
        <dbReference type="EC" id="1.8.4.11"/>
    </reaction>
</comment>
<dbReference type="AlphaFoldDB" id="A0A4Q8QE53"/>
<reference evidence="6 7" key="1">
    <citation type="submission" date="2019-02" db="EMBL/GenBank/DDBJ databases">
        <title>Draft genome sequence of Muricauda sp. 176CP4-71.</title>
        <authorList>
            <person name="Park J.-S."/>
        </authorList>
    </citation>
    <scope>NUCLEOTIDE SEQUENCE [LARGE SCALE GENOMIC DNA]</scope>
    <source>
        <strain evidence="6 7">176CP4-71</strain>
    </source>
</reference>
<name>A0A4Q8QE53_9FLAO</name>
<dbReference type="InterPro" id="IPR036509">
    <property type="entry name" value="Met_Sox_Rdtase_MsrA_sf"/>
</dbReference>
<evidence type="ECO:0000259" key="5">
    <source>
        <dbReference type="Pfam" id="PF01625"/>
    </source>
</evidence>
<evidence type="ECO:0000256" key="2">
    <source>
        <dbReference type="ARBA" id="ARBA00047806"/>
    </source>
</evidence>
<dbReference type="EMBL" id="SGIU01000001">
    <property type="protein sequence ID" value="TAI48701.1"/>
    <property type="molecule type" value="Genomic_DNA"/>
</dbReference>
<comment type="caution">
    <text evidence="6">The sequence shown here is derived from an EMBL/GenBank/DDBJ whole genome shotgun (WGS) entry which is preliminary data.</text>
</comment>
<dbReference type="PANTHER" id="PTHR43774">
    <property type="entry name" value="PEPTIDE METHIONINE SULFOXIDE REDUCTASE"/>
    <property type="match status" value="1"/>
</dbReference>
<accession>A0A4Q8QE53</accession>
<evidence type="ECO:0000256" key="4">
    <source>
        <dbReference type="HAMAP-Rule" id="MF_01401"/>
    </source>
</evidence>
<dbReference type="HAMAP" id="MF_01401">
    <property type="entry name" value="MsrA"/>
    <property type="match status" value="1"/>
</dbReference>
<dbReference type="PANTHER" id="PTHR43774:SF1">
    <property type="entry name" value="PEPTIDE METHIONINE SULFOXIDE REDUCTASE MSRA 2"/>
    <property type="match status" value="1"/>
</dbReference>
<comment type="function">
    <text evidence="4">Has an important function as a repair enzyme for proteins that have been inactivated by oxidation. Catalyzes the reversible oxidation-reduction of methionine sulfoxide in proteins to methionine.</text>
</comment>